<proteinExistence type="inferred from homology"/>
<sequence length="502" mass="57625">MEADLNLDLPHVLFHYQGLYQESGVRRVRFWVPQVHGEDAEDNDVEDSDFADFEEFDSEESRERRVPSAEKHHSKQGPASDSKGKENINDEVQEEEGDEASVEEEDELEYSDFHDEEEFEGFEGGAPTGKSTPHLTIAKVPASAIGSRWDSYILEIMMVTGLVIYLTNFMMGRAKNARLAQAWFQSHKSLLEENFVLVGDDGKREVGTSGGEENPTYPLVKESEHIYTLWCSGRQCCEGMLVLLKFLKRQDLVWCISQLVRKQSDRLEIQFNLGQDDMDSFVWCIAQKKTAVRLVKEMYDLGTYCPERRLGEKFGLSSSFILMSEIPEALTSIVDSKVTATLNKLAHMVDYIHVSDQYSGPKNQGDGSSQTPSTEVKKVLICGFIVPGEGQAHDLTVIDSMKPLLQLSFYLLDKLKRFRLSKEGKQKAEKNRAKVYEAQMRQTHAARAEAAAQRREEKRRQEKDRMLQEEDPEKQRRWEEKELRRQIKKKQPKIKQLKVKSL</sequence>
<feature type="compositionally biased region" description="Acidic residues" evidence="8">
    <location>
        <begin position="39"/>
        <end position="58"/>
    </location>
</feature>
<keyword evidence="3" id="KW-0472">Membrane</keyword>
<dbReference type="AlphaFoldDB" id="A0A7R8X6Y6"/>
<keyword evidence="1" id="KW-0812">Transmembrane</keyword>
<feature type="compositionally biased region" description="Basic and acidic residues" evidence="8">
    <location>
        <begin position="452"/>
        <end position="485"/>
    </location>
</feature>
<dbReference type="PANTHER" id="PTHR12883">
    <property type="entry name" value="ADIPOCYTE-SPECIFIC PROTEIN 4-RELATED"/>
    <property type="match status" value="1"/>
</dbReference>
<organism evidence="9">
    <name type="scientific">Darwinula stevensoni</name>
    <dbReference type="NCBI Taxonomy" id="69355"/>
    <lineage>
        <taxon>Eukaryota</taxon>
        <taxon>Metazoa</taxon>
        <taxon>Ecdysozoa</taxon>
        <taxon>Arthropoda</taxon>
        <taxon>Crustacea</taxon>
        <taxon>Oligostraca</taxon>
        <taxon>Ostracoda</taxon>
        <taxon>Podocopa</taxon>
        <taxon>Podocopida</taxon>
        <taxon>Darwinulocopina</taxon>
        <taxon>Darwinuloidea</taxon>
        <taxon>Darwinulidae</taxon>
        <taxon>Darwinula</taxon>
    </lineage>
</organism>
<feature type="compositionally biased region" description="Basic residues" evidence="8">
    <location>
        <begin position="486"/>
        <end position="502"/>
    </location>
</feature>
<dbReference type="GO" id="GO:0005509">
    <property type="term" value="F:calcium ion binding"/>
    <property type="evidence" value="ECO:0007669"/>
    <property type="project" value="InterPro"/>
</dbReference>
<evidence type="ECO:0000256" key="4">
    <source>
        <dbReference type="ARBA" id="ARBA00034697"/>
    </source>
</evidence>
<keyword evidence="10" id="KW-1185">Reference proteome</keyword>
<feature type="compositionally biased region" description="Basic and acidic residues" evidence="8">
    <location>
        <begin position="59"/>
        <end position="71"/>
    </location>
</feature>
<dbReference type="EMBL" id="CAJPEV010000169">
    <property type="protein sequence ID" value="CAG0881756.1"/>
    <property type="molecule type" value="Genomic_DNA"/>
</dbReference>
<evidence type="ECO:0000256" key="6">
    <source>
        <dbReference type="ARBA" id="ARBA00034875"/>
    </source>
</evidence>
<dbReference type="PANTHER" id="PTHR12883:SF0">
    <property type="entry name" value="PAT COMPLEX SUBUNIT CCDC47"/>
    <property type="match status" value="1"/>
</dbReference>
<keyword evidence="2" id="KW-1133">Transmembrane helix</keyword>
<comment type="similarity">
    <text evidence="5">Belongs to the CCDC47 family.</text>
</comment>
<accession>A0A7R8X6Y6</accession>
<dbReference type="EMBL" id="LR899686">
    <property type="protein sequence ID" value="CAD7241733.1"/>
    <property type="molecule type" value="Genomic_DNA"/>
</dbReference>
<feature type="region of interest" description="Disordered" evidence="8">
    <location>
        <begin position="443"/>
        <end position="502"/>
    </location>
</feature>
<name>A0A7R8X6Y6_9CRUS</name>
<gene>
    <name evidence="9" type="ORF">DSTB1V02_LOCUS1713</name>
</gene>
<dbReference type="Proteomes" id="UP000677054">
    <property type="component" value="Unassembled WGS sequence"/>
</dbReference>
<evidence type="ECO:0000256" key="7">
    <source>
        <dbReference type="ARBA" id="ARBA00034902"/>
    </source>
</evidence>
<dbReference type="InterPro" id="IPR012879">
    <property type="entry name" value="CCDC47"/>
</dbReference>
<reference evidence="9" key="1">
    <citation type="submission" date="2020-11" db="EMBL/GenBank/DDBJ databases">
        <authorList>
            <person name="Tran Van P."/>
        </authorList>
    </citation>
    <scope>NUCLEOTIDE SEQUENCE</scope>
</reference>
<dbReference type="OrthoDB" id="10039147at2759"/>
<evidence type="ECO:0000313" key="9">
    <source>
        <dbReference type="EMBL" id="CAD7241733.1"/>
    </source>
</evidence>
<evidence type="ECO:0000256" key="5">
    <source>
        <dbReference type="ARBA" id="ARBA00034746"/>
    </source>
</evidence>
<evidence type="ECO:0000256" key="8">
    <source>
        <dbReference type="SAM" id="MobiDB-lite"/>
    </source>
</evidence>
<evidence type="ECO:0000313" key="10">
    <source>
        <dbReference type="Proteomes" id="UP000677054"/>
    </source>
</evidence>
<feature type="region of interest" description="Disordered" evidence="8">
    <location>
        <begin position="37"/>
        <end position="112"/>
    </location>
</feature>
<comment type="subcellular location">
    <subcellularLocation>
        <location evidence="4">Rough endoplasmic reticulum membrane</location>
        <topology evidence="4">Single-pass type I membrane protein</topology>
    </subcellularLocation>
</comment>
<dbReference type="GO" id="GO:0032469">
    <property type="term" value="P:endoplasmic reticulum calcium ion homeostasis"/>
    <property type="evidence" value="ECO:0007669"/>
    <property type="project" value="InterPro"/>
</dbReference>
<feature type="compositionally biased region" description="Acidic residues" evidence="8">
    <location>
        <begin position="89"/>
        <end position="112"/>
    </location>
</feature>
<evidence type="ECO:0000256" key="3">
    <source>
        <dbReference type="ARBA" id="ARBA00023136"/>
    </source>
</evidence>
<evidence type="ECO:0000256" key="2">
    <source>
        <dbReference type="ARBA" id="ARBA00022989"/>
    </source>
</evidence>
<dbReference type="Pfam" id="PF07946">
    <property type="entry name" value="CCDC47"/>
    <property type="match status" value="1"/>
</dbReference>
<evidence type="ECO:0000256" key="1">
    <source>
        <dbReference type="ARBA" id="ARBA00022692"/>
    </source>
</evidence>
<dbReference type="GO" id="GO:0030867">
    <property type="term" value="C:rough endoplasmic reticulum membrane"/>
    <property type="evidence" value="ECO:0007669"/>
    <property type="project" value="UniProtKB-SubCell"/>
</dbReference>
<protein>
    <recommendedName>
        <fullName evidence="6">PAT complex subunit CCDC47</fullName>
    </recommendedName>
    <alternativeName>
        <fullName evidence="7">Coiled-coil domain-containing protein 47</fullName>
    </alternativeName>
</protein>